<name>A0A2P2KU28_RHIMU</name>
<evidence type="ECO:0000313" key="1">
    <source>
        <dbReference type="EMBL" id="MBX09239.1"/>
    </source>
</evidence>
<accession>A0A2P2KU28</accession>
<sequence length="65" mass="7407">MTRCRSPSTMSVTTAMEHSLARKMRVIKDFLRLTSSIYMFITSCASKKQLSARKLLTQANIQSHL</sequence>
<dbReference type="AlphaFoldDB" id="A0A2P2KU28"/>
<dbReference type="EMBL" id="GGEC01028755">
    <property type="protein sequence ID" value="MBX09239.1"/>
    <property type="molecule type" value="Transcribed_RNA"/>
</dbReference>
<protein>
    <submittedName>
        <fullName evidence="1">Uncharacterized protein MANES_01G016000</fullName>
    </submittedName>
</protein>
<organism evidence="1">
    <name type="scientific">Rhizophora mucronata</name>
    <name type="common">Asiatic mangrove</name>
    <dbReference type="NCBI Taxonomy" id="61149"/>
    <lineage>
        <taxon>Eukaryota</taxon>
        <taxon>Viridiplantae</taxon>
        <taxon>Streptophyta</taxon>
        <taxon>Embryophyta</taxon>
        <taxon>Tracheophyta</taxon>
        <taxon>Spermatophyta</taxon>
        <taxon>Magnoliopsida</taxon>
        <taxon>eudicotyledons</taxon>
        <taxon>Gunneridae</taxon>
        <taxon>Pentapetalae</taxon>
        <taxon>rosids</taxon>
        <taxon>fabids</taxon>
        <taxon>Malpighiales</taxon>
        <taxon>Rhizophoraceae</taxon>
        <taxon>Rhizophora</taxon>
    </lineage>
</organism>
<reference evidence="1" key="1">
    <citation type="submission" date="2018-02" db="EMBL/GenBank/DDBJ databases">
        <title>Rhizophora mucronata_Transcriptome.</title>
        <authorList>
            <person name="Meera S.P."/>
            <person name="Sreeshan A."/>
            <person name="Augustine A."/>
        </authorList>
    </citation>
    <scope>NUCLEOTIDE SEQUENCE</scope>
    <source>
        <tissue evidence="1">Leaf</tissue>
    </source>
</reference>
<proteinExistence type="predicted"/>